<keyword evidence="1" id="KW-1133">Transmembrane helix</keyword>
<reference evidence="3 4" key="1">
    <citation type="journal article" date="2018" name="Evol. Lett.">
        <title>Horizontal gene cluster transfer increased hallucinogenic mushroom diversity.</title>
        <authorList>
            <person name="Reynolds H.T."/>
            <person name="Vijayakumar V."/>
            <person name="Gluck-Thaler E."/>
            <person name="Korotkin H.B."/>
            <person name="Matheny P.B."/>
            <person name="Slot J.C."/>
        </authorList>
    </citation>
    <scope>NUCLEOTIDE SEQUENCE [LARGE SCALE GENOMIC DNA]</scope>
    <source>
        <strain evidence="3 4">2631</strain>
    </source>
</reference>
<organism evidence="3 4">
    <name type="scientific">Psilocybe cyanescens</name>
    <dbReference type="NCBI Taxonomy" id="93625"/>
    <lineage>
        <taxon>Eukaryota</taxon>
        <taxon>Fungi</taxon>
        <taxon>Dikarya</taxon>
        <taxon>Basidiomycota</taxon>
        <taxon>Agaricomycotina</taxon>
        <taxon>Agaricomycetes</taxon>
        <taxon>Agaricomycetidae</taxon>
        <taxon>Agaricales</taxon>
        <taxon>Agaricineae</taxon>
        <taxon>Strophariaceae</taxon>
        <taxon>Psilocybe</taxon>
    </lineage>
</organism>
<feature type="transmembrane region" description="Helical" evidence="1">
    <location>
        <begin position="197"/>
        <end position="216"/>
    </location>
</feature>
<comment type="caution">
    <text evidence="3">The sequence shown here is derived from an EMBL/GenBank/DDBJ whole genome shotgun (WGS) entry which is preliminary data.</text>
</comment>
<keyword evidence="4" id="KW-1185">Reference proteome</keyword>
<accession>A0A409WP07</accession>
<name>A0A409WP07_PSICY</name>
<evidence type="ECO:0000313" key="3">
    <source>
        <dbReference type="EMBL" id="PPQ80245.1"/>
    </source>
</evidence>
<gene>
    <name evidence="3" type="ORF">CVT25_003505</name>
</gene>
<dbReference type="Proteomes" id="UP000283269">
    <property type="component" value="Unassembled WGS sequence"/>
</dbReference>
<evidence type="ECO:0000256" key="1">
    <source>
        <dbReference type="SAM" id="Phobius"/>
    </source>
</evidence>
<feature type="domain" description="DUF6534" evidence="2">
    <location>
        <begin position="97"/>
        <end position="160"/>
    </location>
</feature>
<evidence type="ECO:0000313" key="4">
    <source>
        <dbReference type="Proteomes" id="UP000283269"/>
    </source>
</evidence>
<evidence type="ECO:0000259" key="2">
    <source>
        <dbReference type="Pfam" id="PF20152"/>
    </source>
</evidence>
<sequence length="278" mass="31044">MYTADIGDFSVIETFQIVVYFHATYVYLIDGFGDGPGLLLIRCANGGTCLIDCFYSIHLTSFAQLSATKVCSDRPQYHPLLKILLQAITTLEAASALLCDVLITGSLVRNLAKHKGNVKSTNNILTTLMINAVNRGVLTAVCALLNLILFVVVPGTFYFFIGLEISEKRKNLILMRFLDFFKAELMIHSIYEQRNWQRMFIRLLFVVVNIITFYRLNSRQHVAKKAHLGNGAEWNSMAMGTITNNNGASSAVNEESHVRVIVTKQTGNDSGYGTWTSR</sequence>
<dbReference type="AlphaFoldDB" id="A0A409WP07"/>
<feature type="transmembrane region" description="Helical" evidence="1">
    <location>
        <begin position="137"/>
        <end position="161"/>
    </location>
</feature>
<keyword evidence="1" id="KW-0472">Membrane</keyword>
<dbReference type="InterPro" id="IPR045339">
    <property type="entry name" value="DUF6534"/>
</dbReference>
<protein>
    <recommendedName>
        <fullName evidence="2">DUF6534 domain-containing protein</fullName>
    </recommendedName>
</protein>
<dbReference type="OrthoDB" id="3053610at2759"/>
<dbReference type="Pfam" id="PF20152">
    <property type="entry name" value="DUF6534"/>
    <property type="match status" value="1"/>
</dbReference>
<dbReference type="InParanoid" id="A0A409WP07"/>
<proteinExistence type="predicted"/>
<keyword evidence="1" id="KW-0812">Transmembrane</keyword>
<dbReference type="EMBL" id="NHYD01003340">
    <property type="protein sequence ID" value="PPQ80245.1"/>
    <property type="molecule type" value="Genomic_DNA"/>
</dbReference>